<evidence type="ECO:0000259" key="1">
    <source>
        <dbReference type="Pfam" id="PF01636"/>
    </source>
</evidence>
<feature type="domain" description="Aminoglycoside phosphotransferase" evidence="1">
    <location>
        <begin position="44"/>
        <end position="269"/>
    </location>
</feature>
<dbReference type="GO" id="GO:0016740">
    <property type="term" value="F:transferase activity"/>
    <property type="evidence" value="ECO:0007669"/>
    <property type="project" value="UniProtKB-KW"/>
</dbReference>
<dbReference type="Pfam" id="PF01636">
    <property type="entry name" value="APH"/>
    <property type="match status" value="1"/>
</dbReference>
<dbReference type="InterPro" id="IPR002575">
    <property type="entry name" value="Aminoglycoside_PTrfase"/>
</dbReference>
<dbReference type="PANTHER" id="PTHR21310">
    <property type="entry name" value="AMINOGLYCOSIDE PHOSPHOTRANSFERASE-RELATED-RELATED"/>
    <property type="match status" value="1"/>
</dbReference>
<dbReference type="PANTHER" id="PTHR21310:SF42">
    <property type="entry name" value="BIFUNCTIONAL AAC_APH"/>
    <property type="match status" value="1"/>
</dbReference>
<dbReference type="Gene3D" id="3.90.1200.10">
    <property type="match status" value="1"/>
</dbReference>
<gene>
    <name evidence="2" type="ORF">CSO01_07060</name>
</gene>
<keyword evidence="3" id="KW-1185">Reference proteome</keyword>
<evidence type="ECO:0000313" key="2">
    <source>
        <dbReference type="EMBL" id="GEP67991.1"/>
    </source>
</evidence>
<proteinExistence type="predicted"/>
<keyword evidence="2" id="KW-0808">Transferase</keyword>
<protein>
    <submittedName>
        <fullName evidence="2">Aminoglycoside phosphotransferase</fullName>
    </submittedName>
</protein>
<sequence>MPSVEPSPTTAAPAGPVPEIDVTSDLVRDLLRAQHPDLADLPLVPFASGWDNRMWRLGDALAVRLPVRAIAAPLVQNEQRWLPVLAPLLPVDTPVPVRTGRPGAGYPWAWSVVPWFAGTVAAATPVAERTPWATELADTFVALHVPAPPDAPVNPVRGVPLADRADVVRSRLTHLLVPEREALLARWDALVGSPVWQGPALWLHGDPHPANLLVADGHLRAVLDFGDVTAGDPASDLSTAWLTFDETGREAFRARVTAGAGWDEAMWLRAEAWAVAMAAVMLAHPEDHPLLAEVGRHAVSQILGR</sequence>
<dbReference type="EMBL" id="BKAL01000002">
    <property type="protein sequence ID" value="GEP67991.1"/>
    <property type="molecule type" value="Genomic_DNA"/>
</dbReference>
<evidence type="ECO:0000313" key="3">
    <source>
        <dbReference type="Proteomes" id="UP000321798"/>
    </source>
</evidence>
<name>A0A512P9W2_9CELL</name>
<accession>A0A512P9W2</accession>
<dbReference type="SUPFAM" id="SSF56112">
    <property type="entry name" value="Protein kinase-like (PK-like)"/>
    <property type="match status" value="1"/>
</dbReference>
<dbReference type="CDD" id="cd05155">
    <property type="entry name" value="APH_ChoK_like_1"/>
    <property type="match status" value="1"/>
</dbReference>
<reference evidence="2 3" key="1">
    <citation type="submission" date="2019-07" db="EMBL/GenBank/DDBJ databases">
        <title>Whole genome shotgun sequence of Cellulomonas soli NBRC 109434.</title>
        <authorList>
            <person name="Hosoyama A."/>
            <person name="Uohara A."/>
            <person name="Ohji S."/>
            <person name="Ichikawa N."/>
        </authorList>
    </citation>
    <scope>NUCLEOTIDE SEQUENCE [LARGE SCALE GENOMIC DNA]</scope>
    <source>
        <strain evidence="2 3">NBRC 109434</strain>
    </source>
</reference>
<comment type="caution">
    <text evidence="2">The sequence shown here is derived from an EMBL/GenBank/DDBJ whole genome shotgun (WGS) entry which is preliminary data.</text>
</comment>
<dbReference type="InterPro" id="IPR051678">
    <property type="entry name" value="AGP_Transferase"/>
</dbReference>
<dbReference type="AlphaFoldDB" id="A0A512P9W2"/>
<dbReference type="Gene3D" id="3.30.200.20">
    <property type="entry name" value="Phosphorylase Kinase, domain 1"/>
    <property type="match status" value="1"/>
</dbReference>
<dbReference type="InterPro" id="IPR011009">
    <property type="entry name" value="Kinase-like_dom_sf"/>
</dbReference>
<dbReference type="Proteomes" id="UP000321798">
    <property type="component" value="Unassembled WGS sequence"/>
</dbReference>
<organism evidence="2 3">
    <name type="scientific">Cellulomonas soli</name>
    <dbReference type="NCBI Taxonomy" id="931535"/>
    <lineage>
        <taxon>Bacteria</taxon>
        <taxon>Bacillati</taxon>
        <taxon>Actinomycetota</taxon>
        <taxon>Actinomycetes</taxon>
        <taxon>Micrococcales</taxon>
        <taxon>Cellulomonadaceae</taxon>
        <taxon>Cellulomonas</taxon>
    </lineage>
</organism>
<dbReference type="RefSeq" id="WP_146951757.1">
    <property type="nucleotide sequence ID" value="NZ_BAABBJ010000015.1"/>
</dbReference>
<dbReference type="OrthoDB" id="9797603at2"/>